<name>A0A0N5D8S2_THECL</name>
<evidence type="ECO:0000313" key="2">
    <source>
        <dbReference type="Proteomes" id="UP000276776"/>
    </source>
</evidence>
<dbReference type="OMA" id="HHRSWIC"/>
<proteinExistence type="predicted"/>
<gene>
    <name evidence="1" type="ORF">TCLT_LOCUS9503</name>
</gene>
<organism evidence="3">
    <name type="scientific">Thelazia callipaeda</name>
    <name type="common">Oriental eyeworm</name>
    <name type="synonym">Parasitic nematode</name>
    <dbReference type="NCBI Taxonomy" id="103827"/>
    <lineage>
        <taxon>Eukaryota</taxon>
        <taxon>Metazoa</taxon>
        <taxon>Ecdysozoa</taxon>
        <taxon>Nematoda</taxon>
        <taxon>Chromadorea</taxon>
        <taxon>Rhabditida</taxon>
        <taxon>Spirurina</taxon>
        <taxon>Spiruromorpha</taxon>
        <taxon>Thelazioidea</taxon>
        <taxon>Thelaziidae</taxon>
        <taxon>Thelazia</taxon>
    </lineage>
</organism>
<dbReference type="OrthoDB" id="5798369at2759"/>
<sequence>MITPHLTEMAFLSSFTEKGKGQRYNVLAGLRELEIPLPCRSKAILTTTLNHILLQKIREQCPDFDGILASYDNHGDKTIVATDEELRQLLHNGKNRLKMYTIRNHSLVHPSKSPSVSFDVTPLRQLPLRSLNFSRLPPPTYYESQEATKLREPFSHQLFYSRIAPFSNIFSSSYGCYRYAHACPVNYNGRITNTVPNYGHSLIYGYPPQASVMYSFLCSPFPFSGYHKNWICGPKCFSFSLGGKHYRSKYSSK</sequence>
<dbReference type="EMBL" id="UYYF01004811">
    <property type="protein sequence ID" value="VDN07137.1"/>
    <property type="molecule type" value="Genomic_DNA"/>
</dbReference>
<reference evidence="1 2" key="2">
    <citation type="submission" date="2018-11" db="EMBL/GenBank/DDBJ databases">
        <authorList>
            <consortium name="Pathogen Informatics"/>
        </authorList>
    </citation>
    <scope>NUCLEOTIDE SEQUENCE [LARGE SCALE GENOMIC DNA]</scope>
</reference>
<dbReference type="AlphaFoldDB" id="A0A0N5D8S2"/>
<keyword evidence="2" id="KW-1185">Reference proteome</keyword>
<evidence type="ECO:0000313" key="1">
    <source>
        <dbReference type="EMBL" id="VDN07137.1"/>
    </source>
</evidence>
<dbReference type="WBParaSite" id="TCLT_0000951401-mRNA-1">
    <property type="protein sequence ID" value="TCLT_0000951401-mRNA-1"/>
    <property type="gene ID" value="TCLT_0000951401"/>
</dbReference>
<dbReference type="Proteomes" id="UP000276776">
    <property type="component" value="Unassembled WGS sequence"/>
</dbReference>
<evidence type="ECO:0000313" key="3">
    <source>
        <dbReference type="WBParaSite" id="TCLT_0000951401-mRNA-1"/>
    </source>
</evidence>
<reference evidence="3" key="1">
    <citation type="submission" date="2017-02" db="UniProtKB">
        <authorList>
            <consortium name="WormBaseParasite"/>
        </authorList>
    </citation>
    <scope>IDENTIFICATION</scope>
</reference>
<accession>A0A0N5D8S2</accession>
<protein>
    <submittedName>
        <fullName evidence="3">PB1 domain-containing protein</fullName>
    </submittedName>
</protein>